<name>A0A162MU58_9FIRM</name>
<comment type="caution">
    <text evidence="2">The sequence shown here is derived from an EMBL/GenBank/DDBJ whole genome shotgun (WGS) entry which is preliminary data.</text>
</comment>
<reference evidence="2 3" key="1">
    <citation type="submission" date="2015-12" db="EMBL/GenBank/DDBJ databases">
        <title>Draft genome of Thermovenabulum gondwanense isolated from a red thermophilic microbial mat colonisisng an outflow channel of a bore well.</title>
        <authorList>
            <person name="Patel B.K."/>
        </authorList>
    </citation>
    <scope>NUCLEOTIDE SEQUENCE [LARGE SCALE GENOMIC DNA]</scope>
    <source>
        <strain evidence="2 3">R270</strain>
    </source>
</reference>
<keyword evidence="3" id="KW-1185">Reference proteome</keyword>
<protein>
    <recommendedName>
        <fullName evidence="1">Putative amidase domain-containing protein</fullName>
    </recommendedName>
</protein>
<accession>A0A162MU58</accession>
<proteinExistence type="predicted"/>
<dbReference type="PANTHER" id="PTHR40032">
    <property type="entry name" value="EXPORTED PROTEIN-RELATED"/>
    <property type="match status" value="1"/>
</dbReference>
<dbReference type="InterPro" id="IPR024301">
    <property type="entry name" value="Amidase_6"/>
</dbReference>
<evidence type="ECO:0000259" key="1">
    <source>
        <dbReference type="Pfam" id="PF12671"/>
    </source>
</evidence>
<evidence type="ECO:0000313" key="2">
    <source>
        <dbReference type="EMBL" id="KYO67346.1"/>
    </source>
</evidence>
<dbReference type="PANTHER" id="PTHR40032:SF1">
    <property type="entry name" value="EXPORTED PROTEIN"/>
    <property type="match status" value="1"/>
</dbReference>
<feature type="domain" description="Putative amidase" evidence="1">
    <location>
        <begin position="112"/>
        <end position="280"/>
    </location>
</feature>
<dbReference type="EMBL" id="LOHZ01000022">
    <property type="protein sequence ID" value="KYO67346.1"/>
    <property type="molecule type" value="Genomic_DNA"/>
</dbReference>
<gene>
    <name evidence="2" type="ORF">ATZ99_06320</name>
</gene>
<dbReference type="Pfam" id="PF12671">
    <property type="entry name" value="Amidase_6"/>
    <property type="match status" value="1"/>
</dbReference>
<dbReference type="RefSeq" id="WP_222927062.1">
    <property type="nucleotide sequence ID" value="NZ_LOHZ01000022.1"/>
</dbReference>
<dbReference type="Proteomes" id="UP000075737">
    <property type="component" value="Unassembled WGS sequence"/>
</dbReference>
<dbReference type="AlphaFoldDB" id="A0A162MU58"/>
<dbReference type="STRING" id="520767.ATZ99_06320"/>
<organism evidence="2 3">
    <name type="scientific">Thermovenabulum gondwanense</name>
    <dbReference type="NCBI Taxonomy" id="520767"/>
    <lineage>
        <taxon>Bacteria</taxon>
        <taxon>Bacillati</taxon>
        <taxon>Bacillota</taxon>
        <taxon>Clostridia</taxon>
        <taxon>Thermosediminibacterales</taxon>
        <taxon>Thermosediminibacteraceae</taxon>
        <taxon>Thermovenabulum</taxon>
    </lineage>
</organism>
<sequence length="302" mass="35709">MIIPDDSEIKRIYNMAENKALILKNLADSIITEIEMNLIGRIESRYLKSFDKKIDYLINNWKRLEVTIDKIKWYIDNYLSFIEDENLRKKAFVFLGISENPEDFQILDVNSSYNRALAAKYAEDHAENPNTFKYPFFAGADCANFISQVLHEGGMAFLGGSWESFNSWFCYTNSVSNLTKISLTWRVARYFRRHWGNENGIGRNRAYNYSEMKVKEALENFDGLYSFLIEGDVIQYGDPKNYNIPYHTQVIHYKGFNPDIKRNDLFMAQHTRNRKNVSFFKYLKAFKDPEERNVYVYKMKKD</sequence>
<evidence type="ECO:0000313" key="3">
    <source>
        <dbReference type="Proteomes" id="UP000075737"/>
    </source>
</evidence>